<dbReference type="RefSeq" id="WP_085473284.1">
    <property type="nucleotide sequence ID" value="NZ_FXAU01000004.1"/>
</dbReference>
<dbReference type="EMBL" id="FXAU01000004">
    <property type="protein sequence ID" value="SMG35815.1"/>
    <property type="molecule type" value="Genomic_DNA"/>
</dbReference>
<sequence length="64" mass="7284">MDKSSKKRNSYNTSVIDQLQKKYGFSKAYIRQCLDGTRQATVADKLKKDYKNGVQKLNAVLAKV</sequence>
<keyword evidence="2" id="KW-1185">Reference proteome</keyword>
<gene>
    <name evidence="1" type="ORF">SAMN05660862_2553</name>
</gene>
<protein>
    <submittedName>
        <fullName evidence="1">Uncharacterized protein</fullName>
    </submittedName>
</protein>
<dbReference type="AlphaFoldDB" id="A0A1X7K656"/>
<dbReference type="STRING" id="561061.SAMN05660862_2553"/>
<evidence type="ECO:0000313" key="1">
    <source>
        <dbReference type="EMBL" id="SMG35815.1"/>
    </source>
</evidence>
<dbReference type="Proteomes" id="UP000192980">
    <property type="component" value="Unassembled WGS sequence"/>
</dbReference>
<reference evidence="1 2" key="1">
    <citation type="submission" date="2017-04" db="EMBL/GenBank/DDBJ databases">
        <authorList>
            <person name="Afonso C.L."/>
            <person name="Miller P.J."/>
            <person name="Scott M.A."/>
            <person name="Spackman E."/>
            <person name="Goraichik I."/>
            <person name="Dimitrov K.M."/>
            <person name="Suarez D.L."/>
            <person name="Swayne D.E."/>
        </authorList>
    </citation>
    <scope>NUCLEOTIDE SEQUENCE [LARGE SCALE GENOMIC DNA]</scope>
    <source>
        <strain evidence="1 2">DSM 22418</strain>
    </source>
</reference>
<accession>A0A1X7K656</accession>
<organism evidence="1 2">
    <name type="scientific">Sphingobacterium psychroaquaticum</name>
    <dbReference type="NCBI Taxonomy" id="561061"/>
    <lineage>
        <taxon>Bacteria</taxon>
        <taxon>Pseudomonadati</taxon>
        <taxon>Bacteroidota</taxon>
        <taxon>Sphingobacteriia</taxon>
        <taxon>Sphingobacteriales</taxon>
        <taxon>Sphingobacteriaceae</taxon>
        <taxon>Sphingobacterium</taxon>
    </lineage>
</organism>
<name>A0A1X7K656_9SPHI</name>
<evidence type="ECO:0000313" key="2">
    <source>
        <dbReference type="Proteomes" id="UP000192980"/>
    </source>
</evidence>
<dbReference type="OrthoDB" id="1274195at2"/>
<proteinExistence type="predicted"/>